<evidence type="ECO:0000256" key="1">
    <source>
        <dbReference type="ARBA" id="ARBA00001933"/>
    </source>
</evidence>
<dbReference type="InterPro" id="IPR015422">
    <property type="entry name" value="PyrdxlP-dep_Trfase_small"/>
</dbReference>
<dbReference type="GO" id="GO:0016846">
    <property type="term" value="F:carbon-sulfur lyase activity"/>
    <property type="evidence" value="ECO:0007669"/>
    <property type="project" value="TreeGrafter"/>
</dbReference>
<organism evidence="4">
    <name type="scientific">freshwater metagenome</name>
    <dbReference type="NCBI Taxonomy" id="449393"/>
    <lineage>
        <taxon>unclassified sequences</taxon>
        <taxon>metagenomes</taxon>
        <taxon>ecological metagenomes</taxon>
    </lineage>
</organism>
<dbReference type="AlphaFoldDB" id="A0A6J7U1F8"/>
<dbReference type="FunFam" id="3.40.640.10:FF:000046">
    <property type="entry name" value="Cystathionine gamma-lyase"/>
    <property type="match status" value="1"/>
</dbReference>
<dbReference type="InterPro" id="IPR006234">
    <property type="entry name" value="O-succ-hSer_sulfhydrylase"/>
</dbReference>
<dbReference type="GO" id="GO:0005737">
    <property type="term" value="C:cytoplasm"/>
    <property type="evidence" value="ECO:0007669"/>
    <property type="project" value="TreeGrafter"/>
</dbReference>
<dbReference type="CDD" id="cd00614">
    <property type="entry name" value="CGS_like"/>
    <property type="match status" value="1"/>
</dbReference>
<dbReference type="NCBIfam" id="NF006003">
    <property type="entry name" value="PRK08133.1"/>
    <property type="match status" value="1"/>
</dbReference>
<protein>
    <submittedName>
        <fullName evidence="4">Unannotated protein</fullName>
    </submittedName>
</protein>
<reference evidence="4" key="1">
    <citation type="submission" date="2020-05" db="EMBL/GenBank/DDBJ databases">
        <authorList>
            <person name="Chiriac C."/>
            <person name="Salcher M."/>
            <person name="Ghai R."/>
            <person name="Kavagutti S V."/>
        </authorList>
    </citation>
    <scope>NUCLEOTIDE SEQUENCE</scope>
</reference>
<dbReference type="GO" id="GO:0009086">
    <property type="term" value="P:methionine biosynthetic process"/>
    <property type="evidence" value="ECO:0007669"/>
    <property type="project" value="UniProtKB-ARBA"/>
</dbReference>
<proteinExistence type="inferred from homology"/>
<dbReference type="PIRSF" id="PIRSF001434">
    <property type="entry name" value="CGS"/>
    <property type="match status" value="1"/>
</dbReference>
<gene>
    <name evidence="4" type="ORF">UFOPK4366_00119</name>
</gene>
<keyword evidence="2" id="KW-0663">Pyridoxal phosphate</keyword>
<dbReference type="InterPro" id="IPR015424">
    <property type="entry name" value="PyrdxlP-dep_Trfase"/>
</dbReference>
<dbReference type="PANTHER" id="PTHR11808">
    <property type="entry name" value="TRANS-SULFURATION ENZYME FAMILY MEMBER"/>
    <property type="match status" value="1"/>
</dbReference>
<comment type="cofactor">
    <cofactor evidence="1">
        <name>pyridoxal 5'-phosphate</name>
        <dbReference type="ChEBI" id="CHEBI:597326"/>
    </cofactor>
</comment>
<feature type="region of interest" description="Disordered" evidence="3">
    <location>
        <begin position="1"/>
        <end position="22"/>
    </location>
</feature>
<accession>A0A6J7U1F8</accession>
<dbReference type="SUPFAM" id="SSF53383">
    <property type="entry name" value="PLP-dependent transferases"/>
    <property type="match status" value="1"/>
</dbReference>
<evidence type="ECO:0000313" key="4">
    <source>
        <dbReference type="EMBL" id="CAB5058577.1"/>
    </source>
</evidence>
<dbReference type="Gene3D" id="3.90.1150.10">
    <property type="entry name" value="Aspartate Aminotransferase, domain 1"/>
    <property type="match status" value="1"/>
</dbReference>
<dbReference type="GO" id="GO:0019346">
    <property type="term" value="P:transsulfuration"/>
    <property type="evidence" value="ECO:0007669"/>
    <property type="project" value="InterPro"/>
</dbReference>
<dbReference type="GO" id="GO:0030170">
    <property type="term" value="F:pyridoxal phosphate binding"/>
    <property type="evidence" value="ECO:0007669"/>
    <property type="project" value="InterPro"/>
</dbReference>
<dbReference type="Pfam" id="PF01053">
    <property type="entry name" value="Cys_Met_Meta_PP"/>
    <property type="match status" value="1"/>
</dbReference>
<dbReference type="HAMAP" id="MF_02056">
    <property type="entry name" value="MetZ"/>
    <property type="match status" value="1"/>
</dbReference>
<dbReference type="InterPro" id="IPR000277">
    <property type="entry name" value="Cys/Met-Metab_PyrdxlP-dep_enz"/>
</dbReference>
<dbReference type="GO" id="GO:0071268">
    <property type="term" value="P:homocysteine biosynthetic process"/>
    <property type="evidence" value="ECO:0007669"/>
    <property type="project" value="InterPro"/>
</dbReference>
<sequence length="409" mass="45090">MSHAHRPWGYQPPEEGHSPDWKLHPQTEAIRAGTERSGFGETSEAMYLTSGFTYDNAEQAEHAFIDEVDHYVYSRFANPTVAMFEKRLAAIEGAEFCVATASGMAAMFASVASIASAGDRVVASASMFSSCHVVLTEILPRWGITVELVKGNDEKTWAAALAQPTKVVFIETPSNPLLEIVDIKMVSDLAHKAGAIVIVDNVMASPVLQKPLELGADVVMYSATKHIDGQGRVLGGAVLGNFEYIHEHFLPFFRHTGPAISPFNAWVLLKSLETMEMRVERMNSNAQEIAEYLDSHENINWVRYPGIGSHPQFKIARSQMRGGGTTISFEINGDQKRTFEIMNKLHVIDISNNLGDSKTLITHPASTTHRRLSPEVRAEMGITESVLRLSVGLEHPSDLLRDLDQAFTS</sequence>
<dbReference type="PANTHER" id="PTHR11808:SF80">
    <property type="entry name" value="CYSTATHIONINE GAMMA-LYASE"/>
    <property type="match status" value="1"/>
</dbReference>
<evidence type="ECO:0000256" key="3">
    <source>
        <dbReference type="SAM" id="MobiDB-lite"/>
    </source>
</evidence>
<dbReference type="InterPro" id="IPR015421">
    <property type="entry name" value="PyrdxlP-dep_Trfase_major"/>
</dbReference>
<dbReference type="FunFam" id="3.90.1150.10:FF:000033">
    <property type="entry name" value="Cystathionine gamma-synthase"/>
    <property type="match status" value="1"/>
</dbReference>
<evidence type="ECO:0000256" key="2">
    <source>
        <dbReference type="ARBA" id="ARBA00022898"/>
    </source>
</evidence>
<dbReference type="EMBL" id="CAFBQS010000008">
    <property type="protein sequence ID" value="CAB5058577.1"/>
    <property type="molecule type" value="Genomic_DNA"/>
</dbReference>
<dbReference type="NCBIfam" id="TIGR01325">
    <property type="entry name" value="O_suc_HS_sulf"/>
    <property type="match status" value="1"/>
</dbReference>
<dbReference type="Gene3D" id="3.40.640.10">
    <property type="entry name" value="Type I PLP-dependent aspartate aminotransferase-like (Major domain)"/>
    <property type="match status" value="1"/>
</dbReference>
<name>A0A6J7U1F8_9ZZZZ</name>